<feature type="transmembrane region" description="Helical" evidence="1">
    <location>
        <begin position="141"/>
        <end position="161"/>
    </location>
</feature>
<keyword evidence="3" id="KW-1185">Reference proteome</keyword>
<comment type="caution">
    <text evidence="2">The sequence shown here is derived from an EMBL/GenBank/DDBJ whole genome shotgun (WGS) entry which is preliminary data.</text>
</comment>
<proteinExistence type="predicted"/>
<protein>
    <submittedName>
        <fullName evidence="2">Uncharacterized protein</fullName>
    </submittedName>
</protein>
<reference evidence="2 3" key="1">
    <citation type="submission" date="2021-03" db="EMBL/GenBank/DDBJ databases">
        <title>The complete genome sequence of Acetobacter sacchari TBRC 11175.</title>
        <authorList>
            <person name="Charoenyingcharoen P."/>
            <person name="Yukphan P."/>
        </authorList>
    </citation>
    <scope>NUCLEOTIDE SEQUENCE [LARGE SCALE GENOMIC DNA]</scope>
    <source>
        <strain evidence="2 3">TBRC 11175</strain>
    </source>
</reference>
<dbReference type="EMBL" id="JAFVMF010000024">
    <property type="protein sequence ID" value="MBO1361543.1"/>
    <property type="molecule type" value="Genomic_DNA"/>
</dbReference>
<feature type="transmembrane region" description="Helical" evidence="1">
    <location>
        <begin position="76"/>
        <end position="95"/>
    </location>
</feature>
<sequence length="311" mass="35330">MSNLPNPNDKKFDFKKILSFFIPIITPVLALSMPGYAVLFYYQIHIGNLPSFLSTINTSIFVLFGVISVVLYTILLFYGMLSSFWLYMIINYVVSKFAKNNNFTVSNIIPKKKSECAWYFIISCLVLLIVIVNLIEMNANRYSIALYTYFFIVGAFFVAALDKISKQNLKKSLILISIPIACGLMLPVFLQGAVPMMAEDFVSIVGMRTKNFDNLYISEDKYHEIEALLSAFDGVEKSVCYLAIDGREFVNVTIKIDGDNVPLVVLWNDNSDHKIVGFDNRWTSRGQFDFPTFSVSNADILEFPKNWVKAC</sequence>
<evidence type="ECO:0000313" key="2">
    <source>
        <dbReference type="EMBL" id="MBO1361543.1"/>
    </source>
</evidence>
<keyword evidence="1" id="KW-0812">Transmembrane</keyword>
<evidence type="ECO:0000313" key="3">
    <source>
        <dbReference type="Proteomes" id="UP000664771"/>
    </source>
</evidence>
<dbReference type="RefSeq" id="WP_207883370.1">
    <property type="nucleotide sequence ID" value="NZ_JAFVMF010000024.1"/>
</dbReference>
<name>A0ABS3M046_9PROT</name>
<organism evidence="2 3">
    <name type="scientific">Acetobacter sacchari</name>
    <dbReference type="NCBI Taxonomy" id="2661687"/>
    <lineage>
        <taxon>Bacteria</taxon>
        <taxon>Pseudomonadati</taxon>
        <taxon>Pseudomonadota</taxon>
        <taxon>Alphaproteobacteria</taxon>
        <taxon>Acetobacterales</taxon>
        <taxon>Acetobacteraceae</taxon>
        <taxon>Acetobacter</taxon>
    </lineage>
</organism>
<keyword evidence="1" id="KW-1133">Transmembrane helix</keyword>
<feature type="transmembrane region" description="Helical" evidence="1">
    <location>
        <begin position="116"/>
        <end position="135"/>
    </location>
</feature>
<accession>A0ABS3M046</accession>
<dbReference type="Proteomes" id="UP000664771">
    <property type="component" value="Unassembled WGS sequence"/>
</dbReference>
<keyword evidence="1" id="KW-0472">Membrane</keyword>
<gene>
    <name evidence="2" type="ORF">J2D73_17290</name>
</gene>
<feature type="transmembrane region" description="Helical" evidence="1">
    <location>
        <begin position="173"/>
        <end position="194"/>
    </location>
</feature>
<feature type="transmembrane region" description="Helical" evidence="1">
    <location>
        <begin position="20"/>
        <end position="42"/>
    </location>
</feature>
<feature type="transmembrane region" description="Helical" evidence="1">
    <location>
        <begin position="49"/>
        <end position="70"/>
    </location>
</feature>
<evidence type="ECO:0000256" key="1">
    <source>
        <dbReference type="SAM" id="Phobius"/>
    </source>
</evidence>